<dbReference type="Pfam" id="PF02482">
    <property type="entry name" value="Ribosomal_S30AE"/>
    <property type="match status" value="1"/>
</dbReference>
<dbReference type="Pfam" id="PF16321">
    <property type="entry name" value="Ribosom_S30AE_C"/>
    <property type="match status" value="1"/>
</dbReference>
<dbReference type="Gene3D" id="3.30.160.100">
    <property type="entry name" value="Ribosome hibernation promotion factor-like"/>
    <property type="match status" value="1"/>
</dbReference>
<dbReference type="GO" id="GO:0045900">
    <property type="term" value="P:negative regulation of translational elongation"/>
    <property type="evidence" value="ECO:0007669"/>
    <property type="project" value="TreeGrafter"/>
</dbReference>
<dbReference type="eggNOG" id="COG1544">
    <property type="taxonomic scope" value="Bacteria"/>
</dbReference>
<keyword evidence="4" id="KW-0687">Ribonucleoprotein</keyword>
<dbReference type="PANTHER" id="PTHR33231">
    <property type="entry name" value="30S RIBOSOMAL PROTEIN"/>
    <property type="match status" value="1"/>
</dbReference>
<dbReference type="InterPro" id="IPR038416">
    <property type="entry name" value="Ribosom_S30AE_C_sf"/>
</dbReference>
<dbReference type="HAMAP" id="MF_00839">
    <property type="entry name" value="HPF"/>
    <property type="match status" value="1"/>
</dbReference>
<comment type="subcellular location">
    <subcellularLocation>
        <location evidence="2">Cytoplasm</location>
    </subcellularLocation>
</comment>
<comment type="function">
    <text evidence="2">Required for dimerization of active 70S ribosomes into 100S ribosomes in stationary phase; 100S ribosomes are translationally inactive and sometimes present during exponential growth.</text>
</comment>
<dbReference type="NCBIfam" id="TIGR00741">
    <property type="entry name" value="yfiA"/>
    <property type="match status" value="1"/>
</dbReference>
<dbReference type="PANTHER" id="PTHR33231:SF1">
    <property type="entry name" value="30S RIBOSOMAL PROTEIN"/>
    <property type="match status" value="1"/>
</dbReference>
<dbReference type="AlphaFoldDB" id="W8U3Y2"/>
<dbReference type="PATRIC" id="fig|1286171.3.peg.298"/>
<dbReference type="GO" id="GO:0043024">
    <property type="term" value="F:ribosomal small subunit binding"/>
    <property type="evidence" value="ECO:0007669"/>
    <property type="project" value="TreeGrafter"/>
</dbReference>
<comment type="subunit">
    <text evidence="2">Interacts with 100S ribosomes.</text>
</comment>
<evidence type="ECO:0000313" key="4">
    <source>
        <dbReference type="EMBL" id="AHM55661.1"/>
    </source>
</evidence>
<evidence type="ECO:0000313" key="5">
    <source>
        <dbReference type="Proteomes" id="UP000019591"/>
    </source>
</evidence>
<dbReference type="InterPro" id="IPR050574">
    <property type="entry name" value="HPF/YfiA_ribosome-assoc"/>
</dbReference>
<keyword evidence="4" id="KW-0689">Ribosomal protein</keyword>
<dbReference type="KEGG" id="eac:EAL2_c03580"/>
<dbReference type="CDD" id="cd00552">
    <property type="entry name" value="RaiA"/>
    <property type="match status" value="1"/>
</dbReference>
<dbReference type="InterPro" id="IPR032528">
    <property type="entry name" value="Ribosom_S30AE_C"/>
</dbReference>
<feature type="domain" description="Sigma 54 modulation/S30EA ribosomal protein C-terminal" evidence="3">
    <location>
        <begin position="118"/>
        <end position="173"/>
    </location>
</feature>
<name>W8U3Y2_PEPAC</name>
<sequence length="177" mass="20285">MKVTVSGKNIQITDALQSSVESKLSKLEKYFNKEIEATATLSTQKNLQKIEVTIPVDGSILRGEEVQENLYVAIDLVVDKLARQLRKYKEKLQTKEHKTIRFENIEPYVVEEGEDAKAESKIVRRKRIGLKPMMEEEAVLQMELSGQDFYVFINADTDETNVVYKRKAGNYGIIEPE</sequence>
<dbReference type="OrthoDB" id="9794975at2"/>
<keyword evidence="2" id="KW-0963">Cytoplasm</keyword>
<reference evidence="4 5" key="1">
    <citation type="journal article" date="2014" name="Genome Announc.">
        <title>Complete Genome Sequence of Amino Acid-Utilizing Eubacterium acidaminophilum al-2 (DSM 3953).</title>
        <authorList>
            <person name="Poehlein A."/>
            <person name="Andreesen J.R."/>
            <person name="Daniel R."/>
        </authorList>
    </citation>
    <scope>NUCLEOTIDE SEQUENCE [LARGE SCALE GENOMIC DNA]</scope>
    <source>
        <strain evidence="4 5">DSM 3953</strain>
    </source>
</reference>
<accession>W8U3Y2</accession>
<dbReference type="Gene3D" id="3.30.505.50">
    <property type="entry name" value="Sigma 54 modulation/S30EA ribosomal protein, C-terminal domain"/>
    <property type="match status" value="1"/>
</dbReference>
<organism evidence="4 5">
    <name type="scientific">Peptoclostridium acidaminophilum DSM 3953</name>
    <dbReference type="NCBI Taxonomy" id="1286171"/>
    <lineage>
        <taxon>Bacteria</taxon>
        <taxon>Bacillati</taxon>
        <taxon>Bacillota</taxon>
        <taxon>Clostridia</taxon>
        <taxon>Peptostreptococcales</taxon>
        <taxon>Peptoclostridiaceae</taxon>
        <taxon>Peptoclostridium</taxon>
    </lineage>
</organism>
<dbReference type="Proteomes" id="UP000019591">
    <property type="component" value="Chromosome"/>
</dbReference>
<protein>
    <recommendedName>
        <fullName evidence="2">Ribosome hibernation promoting factor</fullName>
        <shortName evidence="2">HPF</shortName>
    </recommendedName>
</protein>
<dbReference type="RefSeq" id="WP_025434699.1">
    <property type="nucleotide sequence ID" value="NZ_CP007452.1"/>
</dbReference>
<dbReference type="InterPro" id="IPR036567">
    <property type="entry name" value="RHF-like"/>
</dbReference>
<dbReference type="InterPro" id="IPR003489">
    <property type="entry name" value="RHF/RaiA"/>
</dbReference>
<keyword evidence="1 2" id="KW-0810">Translation regulation</keyword>
<evidence type="ECO:0000259" key="3">
    <source>
        <dbReference type="Pfam" id="PF16321"/>
    </source>
</evidence>
<dbReference type="EMBL" id="CP007452">
    <property type="protein sequence ID" value="AHM55661.1"/>
    <property type="molecule type" value="Genomic_DNA"/>
</dbReference>
<dbReference type="STRING" id="1286171.EAL2_c03580"/>
<gene>
    <name evidence="2" type="primary">hpf</name>
    <name evidence="4" type="ORF">EAL2_c03580</name>
</gene>
<dbReference type="SUPFAM" id="SSF69754">
    <property type="entry name" value="Ribosome binding protein Y (YfiA homologue)"/>
    <property type="match status" value="1"/>
</dbReference>
<dbReference type="HOGENOM" id="CLU_071472_0_3_9"/>
<proteinExistence type="inferred from homology"/>
<dbReference type="InterPro" id="IPR034694">
    <property type="entry name" value="HPF_long/plastid"/>
</dbReference>
<dbReference type="GO" id="GO:0022627">
    <property type="term" value="C:cytosolic small ribosomal subunit"/>
    <property type="evidence" value="ECO:0007669"/>
    <property type="project" value="TreeGrafter"/>
</dbReference>
<evidence type="ECO:0000256" key="1">
    <source>
        <dbReference type="ARBA" id="ARBA00022845"/>
    </source>
</evidence>
<evidence type="ECO:0000256" key="2">
    <source>
        <dbReference type="HAMAP-Rule" id="MF_00839"/>
    </source>
</evidence>
<comment type="similarity">
    <text evidence="2">Belongs to the HPF/YfiA ribosome-associated protein family. Long HPF subfamily.</text>
</comment>
<keyword evidence="5" id="KW-1185">Reference proteome</keyword>